<sequence>MTLTVKQIEAARHGLQKERMGTEPGSISGSIHLERNRFKLRCTRRKEKLAGSESDSVIFPT</sequence>
<dbReference type="RefSeq" id="WP_148043667.1">
    <property type="nucleotide sequence ID" value="NZ_PXNQ02000008.1"/>
</dbReference>
<organism evidence="1 2">
    <name type="scientific">Paracoccus methylarcula</name>
    <dbReference type="NCBI Taxonomy" id="72022"/>
    <lineage>
        <taxon>Bacteria</taxon>
        <taxon>Pseudomonadati</taxon>
        <taxon>Pseudomonadota</taxon>
        <taxon>Alphaproteobacteria</taxon>
        <taxon>Rhodobacterales</taxon>
        <taxon>Paracoccaceae</taxon>
        <taxon>Paracoccus</taxon>
    </lineage>
</organism>
<proteinExistence type="predicted"/>
<name>A0A422QVD2_9RHOB</name>
<gene>
    <name evidence="1" type="ORF">A7A09_013505</name>
</gene>
<evidence type="ECO:0000313" key="2">
    <source>
        <dbReference type="Proteomes" id="UP000238137"/>
    </source>
</evidence>
<dbReference type="Proteomes" id="UP000238137">
    <property type="component" value="Unassembled WGS sequence"/>
</dbReference>
<accession>A0A422QVD2</accession>
<protein>
    <submittedName>
        <fullName evidence="1">Uncharacterized protein</fullName>
    </submittedName>
</protein>
<dbReference type="AlphaFoldDB" id="A0A422QVD2"/>
<evidence type="ECO:0000313" key="1">
    <source>
        <dbReference type="EMBL" id="RNF33929.1"/>
    </source>
</evidence>
<comment type="caution">
    <text evidence="1">The sequence shown here is derived from an EMBL/GenBank/DDBJ whole genome shotgun (WGS) entry which is preliminary data.</text>
</comment>
<dbReference type="EMBL" id="PXNQ02000008">
    <property type="protein sequence ID" value="RNF33929.1"/>
    <property type="molecule type" value="Genomic_DNA"/>
</dbReference>
<keyword evidence="2" id="KW-1185">Reference proteome</keyword>
<reference evidence="1" key="1">
    <citation type="submission" date="2018-05" db="EMBL/GenBank/DDBJ databases">
        <title>Reclassification of Methylarcula marina and Methylarcula terricola as Paracoccus methylarcula sp.nov., comb.nov. and Paracoccus terricola comb.nov.</title>
        <authorList>
            <person name="Shmareva M.N."/>
            <person name="Doronina N.V."/>
            <person name="Vasilenko O.V."/>
            <person name="Tarlachkov S.V."/>
            <person name="Trotsenko Y.A."/>
        </authorList>
    </citation>
    <scope>NUCLEOTIDE SEQUENCE [LARGE SCALE GENOMIC DNA]</scope>
    <source>
        <strain evidence="1">VKM B-2159</strain>
    </source>
</reference>